<feature type="compositionally biased region" description="Basic residues" evidence="1">
    <location>
        <begin position="1"/>
        <end position="20"/>
    </location>
</feature>
<evidence type="ECO:0000313" key="4">
    <source>
        <dbReference type="Proteomes" id="UP000277580"/>
    </source>
</evidence>
<dbReference type="InterPro" id="IPR012816">
    <property type="entry name" value="NADAR"/>
</dbReference>
<feature type="compositionally biased region" description="Low complexity" evidence="1">
    <location>
        <begin position="24"/>
        <end position="39"/>
    </location>
</feature>
<gene>
    <name evidence="3" type="ORF">P167DRAFT_500281</name>
</gene>
<dbReference type="AlphaFoldDB" id="A0A3N4L098"/>
<reference evidence="3 4" key="1">
    <citation type="journal article" date="2018" name="Nat. Ecol. Evol.">
        <title>Pezizomycetes genomes reveal the molecular basis of ectomycorrhizal truffle lifestyle.</title>
        <authorList>
            <person name="Murat C."/>
            <person name="Payen T."/>
            <person name="Noel B."/>
            <person name="Kuo A."/>
            <person name="Morin E."/>
            <person name="Chen J."/>
            <person name="Kohler A."/>
            <person name="Krizsan K."/>
            <person name="Balestrini R."/>
            <person name="Da Silva C."/>
            <person name="Montanini B."/>
            <person name="Hainaut M."/>
            <person name="Levati E."/>
            <person name="Barry K.W."/>
            <person name="Belfiori B."/>
            <person name="Cichocki N."/>
            <person name="Clum A."/>
            <person name="Dockter R.B."/>
            <person name="Fauchery L."/>
            <person name="Guy J."/>
            <person name="Iotti M."/>
            <person name="Le Tacon F."/>
            <person name="Lindquist E.A."/>
            <person name="Lipzen A."/>
            <person name="Malagnac F."/>
            <person name="Mello A."/>
            <person name="Molinier V."/>
            <person name="Miyauchi S."/>
            <person name="Poulain J."/>
            <person name="Riccioni C."/>
            <person name="Rubini A."/>
            <person name="Sitrit Y."/>
            <person name="Splivallo R."/>
            <person name="Traeger S."/>
            <person name="Wang M."/>
            <person name="Zifcakova L."/>
            <person name="Wipf D."/>
            <person name="Zambonelli A."/>
            <person name="Paolocci F."/>
            <person name="Nowrousian M."/>
            <person name="Ottonello S."/>
            <person name="Baldrian P."/>
            <person name="Spatafora J.W."/>
            <person name="Henrissat B."/>
            <person name="Nagy L.G."/>
            <person name="Aury J.M."/>
            <person name="Wincker P."/>
            <person name="Grigoriev I.V."/>
            <person name="Bonfante P."/>
            <person name="Martin F.M."/>
        </authorList>
    </citation>
    <scope>NUCLEOTIDE SEQUENCE [LARGE SCALE GENOMIC DNA]</scope>
    <source>
        <strain evidence="3 4">CCBAS932</strain>
    </source>
</reference>
<name>A0A3N4L098_9PEZI</name>
<proteinExistence type="predicted"/>
<sequence>MPRTTRSKKPKHRTSSRPKPKPTAPTADAAAASSSAGADADADDTGPVFFWKPHEVPHGIFSQWYEAPFTAPDPSGSGTVTYNTAEQFMMHQKALLFNDPAIAAEILETTNPRLQRSLGRAVKGFDEGVWVANRSRIVEEVSYHKFIKDPAVLLGTGERELVEASPRDAVWGIGRGAVRGALEDREGKRGRWGLNLLGKALMRAREKIRAEKEAATEKEAAVGEKGEEEAEEAEKTEVVGDGE</sequence>
<organism evidence="3 4">
    <name type="scientific">Morchella conica CCBAS932</name>
    <dbReference type="NCBI Taxonomy" id="1392247"/>
    <lineage>
        <taxon>Eukaryota</taxon>
        <taxon>Fungi</taxon>
        <taxon>Dikarya</taxon>
        <taxon>Ascomycota</taxon>
        <taxon>Pezizomycotina</taxon>
        <taxon>Pezizomycetes</taxon>
        <taxon>Pezizales</taxon>
        <taxon>Morchellaceae</taxon>
        <taxon>Morchella</taxon>
    </lineage>
</organism>
<dbReference type="SUPFAM" id="SSF143990">
    <property type="entry name" value="YbiA-like"/>
    <property type="match status" value="1"/>
</dbReference>
<feature type="compositionally biased region" description="Basic and acidic residues" evidence="1">
    <location>
        <begin position="210"/>
        <end position="225"/>
    </location>
</feature>
<feature type="domain" description="NADAR" evidence="2">
    <location>
        <begin position="49"/>
        <end position="209"/>
    </location>
</feature>
<dbReference type="OrthoDB" id="206452at2759"/>
<feature type="region of interest" description="Disordered" evidence="1">
    <location>
        <begin position="1"/>
        <end position="48"/>
    </location>
</feature>
<evidence type="ECO:0000313" key="3">
    <source>
        <dbReference type="EMBL" id="RPB16240.1"/>
    </source>
</evidence>
<dbReference type="NCBIfam" id="TIGR02464">
    <property type="entry name" value="ribofla_fusion"/>
    <property type="match status" value="1"/>
</dbReference>
<dbReference type="CDD" id="cd15457">
    <property type="entry name" value="NADAR"/>
    <property type="match status" value="1"/>
</dbReference>
<keyword evidence="4" id="KW-1185">Reference proteome</keyword>
<evidence type="ECO:0000259" key="2">
    <source>
        <dbReference type="Pfam" id="PF08719"/>
    </source>
</evidence>
<dbReference type="InParanoid" id="A0A3N4L098"/>
<evidence type="ECO:0000256" key="1">
    <source>
        <dbReference type="SAM" id="MobiDB-lite"/>
    </source>
</evidence>
<dbReference type="Proteomes" id="UP000277580">
    <property type="component" value="Unassembled WGS sequence"/>
</dbReference>
<dbReference type="STRING" id="1392247.A0A3N4L098"/>
<dbReference type="Gene3D" id="1.10.357.40">
    <property type="entry name" value="YbiA-like"/>
    <property type="match status" value="1"/>
</dbReference>
<accession>A0A3N4L098</accession>
<feature type="region of interest" description="Disordered" evidence="1">
    <location>
        <begin position="210"/>
        <end position="243"/>
    </location>
</feature>
<dbReference type="Pfam" id="PF08719">
    <property type="entry name" value="NADAR"/>
    <property type="match status" value="1"/>
</dbReference>
<protein>
    <submittedName>
        <fullName evidence="3">DUF1768-domain-containing protein</fullName>
    </submittedName>
</protein>
<feature type="compositionally biased region" description="Basic and acidic residues" evidence="1">
    <location>
        <begin position="233"/>
        <end position="243"/>
    </location>
</feature>
<dbReference type="EMBL" id="ML119109">
    <property type="protein sequence ID" value="RPB16240.1"/>
    <property type="molecule type" value="Genomic_DNA"/>
</dbReference>
<dbReference type="InterPro" id="IPR037238">
    <property type="entry name" value="YbiA-like_sf"/>
</dbReference>